<dbReference type="Proteomes" id="UP000006860">
    <property type="component" value="Chromosome"/>
</dbReference>
<dbReference type="GO" id="GO:0006402">
    <property type="term" value="P:mRNA catabolic process"/>
    <property type="evidence" value="ECO:0007669"/>
    <property type="project" value="InterPro"/>
</dbReference>
<proteinExistence type="inferred from homology"/>
<dbReference type="InterPro" id="IPR036107">
    <property type="entry name" value="CsrA_sf"/>
</dbReference>
<dbReference type="InterPro" id="IPR003751">
    <property type="entry name" value="CsrA"/>
</dbReference>
<dbReference type="PANTHER" id="PTHR34984">
    <property type="entry name" value="CARBON STORAGE REGULATOR"/>
    <property type="match status" value="1"/>
</dbReference>
<dbReference type="AlphaFoldDB" id="F0SJ22"/>
<evidence type="ECO:0000256" key="3">
    <source>
        <dbReference type="ARBA" id="ARBA00022884"/>
    </source>
</evidence>
<dbReference type="eggNOG" id="COG1551">
    <property type="taxonomic scope" value="Bacteria"/>
</dbReference>
<dbReference type="GO" id="GO:0048027">
    <property type="term" value="F:mRNA 5'-UTR binding"/>
    <property type="evidence" value="ECO:0007669"/>
    <property type="project" value="UniProtKB-UniRule"/>
</dbReference>
<reference evidence="6" key="1">
    <citation type="submission" date="2011-02" db="EMBL/GenBank/DDBJ databases">
        <title>The complete genome of Planctomyces brasiliensis DSM 5305.</title>
        <authorList>
            <person name="Lucas S."/>
            <person name="Copeland A."/>
            <person name="Lapidus A."/>
            <person name="Bruce D."/>
            <person name="Goodwin L."/>
            <person name="Pitluck S."/>
            <person name="Kyrpides N."/>
            <person name="Mavromatis K."/>
            <person name="Pagani I."/>
            <person name="Ivanova N."/>
            <person name="Ovchinnikova G."/>
            <person name="Lu M."/>
            <person name="Detter J.C."/>
            <person name="Han C."/>
            <person name="Land M."/>
            <person name="Hauser L."/>
            <person name="Markowitz V."/>
            <person name="Cheng J.-F."/>
            <person name="Hugenholtz P."/>
            <person name="Woyke T."/>
            <person name="Wu D."/>
            <person name="Tindall B."/>
            <person name="Pomrenke H.G."/>
            <person name="Brambilla E."/>
            <person name="Klenk H.-P."/>
            <person name="Eisen J.A."/>
        </authorList>
    </citation>
    <scope>NUCLEOTIDE SEQUENCE [LARGE SCALE GENOMIC DNA]</scope>
    <source>
        <strain evidence="6">ATCC 49424 / DSM 5305 / JCM 21570 / NBRC 103401 / IFAM 1448</strain>
    </source>
</reference>
<keyword evidence="2 4" id="KW-0810">Translation regulation</keyword>
<sequence>MLVLSRKETETIHVGEEVTIVIVRTGTGRVKVGIVAPEGVPVERGEVRDRRLAFGEPSESSEEGNLFLFSNDWTDESVLDGSD</sequence>
<dbReference type="GO" id="GO:0044781">
    <property type="term" value="P:bacterial-type flagellum organization"/>
    <property type="evidence" value="ECO:0007669"/>
    <property type="project" value="UniProtKB-KW"/>
</dbReference>
<dbReference type="GO" id="GO:0005829">
    <property type="term" value="C:cytosol"/>
    <property type="evidence" value="ECO:0007669"/>
    <property type="project" value="TreeGrafter"/>
</dbReference>
<dbReference type="GO" id="GO:1902208">
    <property type="term" value="P:regulation of bacterial-type flagellum assembly"/>
    <property type="evidence" value="ECO:0007669"/>
    <property type="project" value="UniProtKB-UniRule"/>
</dbReference>
<dbReference type="Pfam" id="PF02599">
    <property type="entry name" value="CsrA"/>
    <property type="match status" value="1"/>
</dbReference>
<evidence type="ECO:0000313" key="6">
    <source>
        <dbReference type="Proteomes" id="UP000006860"/>
    </source>
</evidence>
<evidence type="ECO:0000256" key="2">
    <source>
        <dbReference type="ARBA" id="ARBA00022845"/>
    </source>
</evidence>
<keyword evidence="4" id="KW-1005">Bacterial flagellum biogenesis</keyword>
<keyword evidence="3 4" id="KW-0694">RNA-binding</keyword>
<keyword evidence="4" id="KW-0678">Repressor</keyword>
<comment type="similarity">
    <text evidence="4">Belongs to the CsrA/RsmA family.</text>
</comment>
<protein>
    <recommendedName>
        <fullName evidence="4">Translational regulator CsrA</fullName>
    </recommendedName>
</protein>
<dbReference type="PANTHER" id="PTHR34984:SF1">
    <property type="entry name" value="CARBON STORAGE REGULATOR"/>
    <property type="match status" value="1"/>
</dbReference>
<evidence type="ECO:0000313" key="5">
    <source>
        <dbReference type="EMBL" id="ADY58564.1"/>
    </source>
</evidence>
<dbReference type="GO" id="GO:0006109">
    <property type="term" value="P:regulation of carbohydrate metabolic process"/>
    <property type="evidence" value="ECO:0007669"/>
    <property type="project" value="InterPro"/>
</dbReference>
<comment type="subunit">
    <text evidence="4">Homodimer; the beta-strands of each monomer intercalate to form a hydrophobic core, while the alpha-helices form wings that extend away from the core.</text>
</comment>
<dbReference type="KEGG" id="pbs:Plabr_0943"/>
<dbReference type="RefSeq" id="WP_013627302.1">
    <property type="nucleotide sequence ID" value="NC_015174.1"/>
</dbReference>
<dbReference type="Gene3D" id="2.60.40.4380">
    <property type="entry name" value="Translational regulator CsrA"/>
    <property type="match status" value="1"/>
</dbReference>
<dbReference type="HOGENOM" id="CLU_2540501_0_0_0"/>
<keyword evidence="6" id="KW-1185">Reference proteome</keyword>
<accession>F0SJ22</accession>
<name>F0SJ22_RUBBR</name>
<dbReference type="STRING" id="756272.Plabr_0943"/>
<keyword evidence="1 4" id="KW-0963">Cytoplasm</keyword>
<comment type="subcellular location">
    <subcellularLocation>
        <location evidence="4">Cytoplasm</location>
    </subcellularLocation>
</comment>
<evidence type="ECO:0000256" key="4">
    <source>
        <dbReference type="HAMAP-Rule" id="MF_00167"/>
    </source>
</evidence>
<dbReference type="OrthoDB" id="289081at2"/>
<dbReference type="GO" id="GO:0045947">
    <property type="term" value="P:negative regulation of translational initiation"/>
    <property type="evidence" value="ECO:0007669"/>
    <property type="project" value="UniProtKB-UniRule"/>
</dbReference>
<dbReference type="HAMAP" id="MF_00167">
    <property type="entry name" value="CsrA"/>
    <property type="match status" value="1"/>
</dbReference>
<evidence type="ECO:0000256" key="1">
    <source>
        <dbReference type="ARBA" id="ARBA00022490"/>
    </source>
</evidence>
<gene>
    <name evidence="4" type="primary">csrA</name>
    <name evidence="5" type="ordered locus">Plabr_0943</name>
</gene>
<organism evidence="5 6">
    <name type="scientific">Rubinisphaera brasiliensis (strain ATCC 49424 / DSM 5305 / JCM 21570 / IAM 15109 / NBRC 103401 / IFAM 1448)</name>
    <name type="common">Planctomyces brasiliensis</name>
    <dbReference type="NCBI Taxonomy" id="756272"/>
    <lineage>
        <taxon>Bacteria</taxon>
        <taxon>Pseudomonadati</taxon>
        <taxon>Planctomycetota</taxon>
        <taxon>Planctomycetia</taxon>
        <taxon>Planctomycetales</taxon>
        <taxon>Planctomycetaceae</taxon>
        <taxon>Rubinisphaera</taxon>
    </lineage>
</organism>
<comment type="function">
    <text evidence="4">A translational regulator that binds mRNA to regulate translation initiation and/or mRNA stability. Usually binds in the 5'-UTR at or near the Shine-Dalgarno sequence preventing ribosome-binding, thus repressing translation. Its main target seems to be the major flagellin gene, while its function is anatagonized by FliW.</text>
</comment>
<dbReference type="SUPFAM" id="SSF117130">
    <property type="entry name" value="CsrA-like"/>
    <property type="match status" value="1"/>
</dbReference>
<dbReference type="EMBL" id="CP002546">
    <property type="protein sequence ID" value="ADY58564.1"/>
    <property type="molecule type" value="Genomic_DNA"/>
</dbReference>